<dbReference type="InterPro" id="IPR036388">
    <property type="entry name" value="WH-like_DNA-bd_sf"/>
</dbReference>
<evidence type="ECO:0008006" key="5">
    <source>
        <dbReference type="Google" id="ProtNLM"/>
    </source>
</evidence>
<protein>
    <recommendedName>
        <fullName evidence="5">LexA repressor DNA-binding domain-containing protein</fullName>
    </recommendedName>
</protein>
<dbReference type="InterPro" id="IPR036390">
    <property type="entry name" value="WH_DNA-bd_sf"/>
</dbReference>
<keyword evidence="4" id="KW-1185">Reference proteome</keyword>
<dbReference type="Gene3D" id="1.10.10.10">
    <property type="entry name" value="Winged helix-like DNA-binding domain superfamily/Winged helix DNA-binding domain"/>
    <property type="match status" value="2"/>
</dbReference>
<evidence type="ECO:0000259" key="2">
    <source>
        <dbReference type="Pfam" id="PF26355"/>
    </source>
</evidence>
<keyword evidence="3" id="KW-0614">Plasmid</keyword>
<dbReference type="SUPFAM" id="SSF46785">
    <property type="entry name" value="Winged helix' DNA-binding domain"/>
    <property type="match status" value="1"/>
</dbReference>
<dbReference type="InterPro" id="IPR016032">
    <property type="entry name" value="Sig_transdc_resp-reg_C-effctor"/>
</dbReference>
<dbReference type="RefSeq" id="WP_014199426.1">
    <property type="nucleotide sequence ID" value="NC_016595.1"/>
</dbReference>
<dbReference type="AlphaFoldDB" id="A0A9P1NRA8"/>
<dbReference type="GO" id="GO:0006508">
    <property type="term" value="P:proteolysis"/>
    <property type="evidence" value="ECO:0007669"/>
    <property type="project" value="InterPro"/>
</dbReference>
<dbReference type="Pfam" id="PF26355">
    <property type="entry name" value="HTH_VMAP-M9"/>
    <property type="match status" value="1"/>
</dbReference>
<reference evidence="3 4" key="1">
    <citation type="journal article" date="2011" name="PLoS Genet.">
        <title>Azospirillum genomes reveal transition of bacteria from aquatic to terrestrial environments.</title>
        <authorList>
            <person name="Wisniewski-Dye F."/>
            <person name="Borziak K."/>
            <person name="Khalsa-Moyers G."/>
            <person name="Alexandre G."/>
            <person name="Sukharnikov L.O."/>
            <person name="Wuichet K."/>
            <person name="Hurst G.B."/>
            <person name="McDonald W.H."/>
            <person name="Robertson J.S."/>
            <person name="Barbe V."/>
            <person name="Calteau A."/>
            <person name="Rouy Z."/>
            <person name="Mangenot S."/>
            <person name="Prigent-Combaret C."/>
            <person name="Normand P."/>
            <person name="Boyer M."/>
            <person name="Siguier P."/>
            <person name="Dessaux Y."/>
            <person name="Elmerich C."/>
            <person name="Condemine G."/>
            <person name="Krishnen G."/>
            <person name="Kennedy I."/>
            <person name="Paterson A.H."/>
            <person name="Gonzalez V."/>
            <person name="Mavingui P."/>
            <person name="Zhulin I.B."/>
        </authorList>
    </citation>
    <scope>NUCLEOTIDE SEQUENCE [LARGE SCALE GENOMIC DNA]</scope>
    <source>
        <strain evidence="3 4">Sp245</strain>
    </source>
</reference>
<dbReference type="GO" id="GO:0006355">
    <property type="term" value="P:regulation of DNA-templated transcription"/>
    <property type="evidence" value="ECO:0007669"/>
    <property type="project" value="InterPro"/>
</dbReference>
<sequence length="166" mass="17814">MSKARLASDLEHAVLLGVAQHKMYREIAESHGVTKEEVRACAAKLAARLGCSTKLDLMERAQALGYGGRFTEPAAGERSRPAFTGMPAHQSQVLEALVKNAEANGAVPMTYRELTEASGLSDPRTTSDAVHGLARRGLVKRQPHCPRSLHLVVAKLNPLRSVAVPA</sequence>
<evidence type="ECO:0000313" key="3">
    <source>
        <dbReference type="EMBL" id="CCD02914.1"/>
    </source>
</evidence>
<evidence type="ECO:0000259" key="1">
    <source>
        <dbReference type="Pfam" id="PF01726"/>
    </source>
</evidence>
<dbReference type="EMBL" id="HE577330">
    <property type="protein sequence ID" value="CCD02914.1"/>
    <property type="molecule type" value="Genomic_DNA"/>
</dbReference>
<dbReference type="InterPro" id="IPR006199">
    <property type="entry name" value="LexA_DNA-bd_dom"/>
</dbReference>
<gene>
    <name evidence="3" type="ORF">AZOBR_p340152</name>
</gene>
<feature type="domain" description="vWA-MoxR associated protein N-terminal HTH" evidence="2">
    <location>
        <begin position="8"/>
        <end position="48"/>
    </location>
</feature>
<dbReference type="InterPro" id="IPR058651">
    <property type="entry name" value="HTH_VMAP-M9"/>
</dbReference>
<accession>A0A9P1NRA8</accession>
<dbReference type="GO" id="GO:0004252">
    <property type="term" value="F:serine-type endopeptidase activity"/>
    <property type="evidence" value="ECO:0007669"/>
    <property type="project" value="InterPro"/>
</dbReference>
<evidence type="ECO:0000313" key="4">
    <source>
        <dbReference type="Proteomes" id="UP000007319"/>
    </source>
</evidence>
<dbReference type="Pfam" id="PF01726">
    <property type="entry name" value="LexA_DNA_bind"/>
    <property type="match status" value="1"/>
</dbReference>
<name>A0A9P1NRA8_9PROT</name>
<feature type="domain" description="LexA repressor DNA-binding" evidence="1">
    <location>
        <begin position="88"/>
        <end position="147"/>
    </location>
</feature>
<geneLocation type="plasmid" evidence="3 4">
    <name>AZOBR_p3</name>
</geneLocation>
<dbReference type="GO" id="GO:0003677">
    <property type="term" value="F:DNA binding"/>
    <property type="evidence" value="ECO:0007669"/>
    <property type="project" value="InterPro"/>
</dbReference>
<proteinExistence type="predicted"/>
<dbReference type="SUPFAM" id="SSF46894">
    <property type="entry name" value="C-terminal effector domain of the bipartite response regulators"/>
    <property type="match status" value="1"/>
</dbReference>
<dbReference type="Proteomes" id="UP000007319">
    <property type="component" value="Plasmid AZOBR_p3"/>
</dbReference>
<organism evidence="3 4">
    <name type="scientific">Azospirillum baldaniorum</name>
    <dbReference type="NCBI Taxonomy" id="1064539"/>
    <lineage>
        <taxon>Bacteria</taxon>
        <taxon>Pseudomonadati</taxon>
        <taxon>Pseudomonadota</taxon>
        <taxon>Alphaproteobacteria</taxon>
        <taxon>Rhodospirillales</taxon>
        <taxon>Azospirillaceae</taxon>
        <taxon>Azospirillum</taxon>
    </lineage>
</organism>
<dbReference type="KEGG" id="abs:AZOBR_p340152"/>